<dbReference type="EMBL" id="DSWI01000010">
    <property type="protein sequence ID" value="HFG19842.1"/>
    <property type="molecule type" value="Genomic_DNA"/>
</dbReference>
<dbReference type="GO" id="GO:0008381">
    <property type="term" value="F:mechanosensitive monoatomic ion channel activity"/>
    <property type="evidence" value="ECO:0007669"/>
    <property type="project" value="UniProtKB-UniRule"/>
</dbReference>
<feature type="transmembrane region" description="Helical" evidence="10">
    <location>
        <begin position="65"/>
        <end position="87"/>
    </location>
</feature>
<dbReference type="InterPro" id="IPR037673">
    <property type="entry name" value="MSC/AndL"/>
</dbReference>
<keyword evidence="7 10" id="KW-0406">Ion transport</keyword>
<evidence type="ECO:0000313" key="11">
    <source>
        <dbReference type="EMBL" id="HFG19842.1"/>
    </source>
</evidence>
<gene>
    <name evidence="10 11" type="primary">mscL</name>
    <name evidence="11" type="ORF">ENS82_03850</name>
</gene>
<dbReference type="PRINTS" id="PR01264">
    <property type="entry name" value="MECHCHANNEL"/>
</dbReference>
<comment type="function">
    <text evidence="10">Channel that opens in response to stretch forces in the membrane lipid bilayer. May participate in the regulation of osmotic pressure changes within the cell.</text>
</comment>
<keyword evidence="9 10" id="KW-0407">Ion channel</keyword>
<keyword evidence="3 10" id="KW-0813">Transport</keyword>
<dbReference type="InterPro" id="IPR001185">
    <property type="entry name" value="MS_channel"/>
</dbReference>
<comment type="similarity">
    <text evidence="2 10">Belongs to the MscL family.</text>
</comment>
<keyword evidence="6 10" id="KW-1133">Transmembrane helix</keyword>
<evidence type="ECO:0000256" key="8">
    <source>
        <dbReference type="ARBA" id="ARBA00023136"/>
    </source>
</evidence>
<dbReference type="Pfam" id="PF01741">
    <property type="entry name" value="MscL"/>
    <property type="match status" value="1"/>
</dbReference>
<dbReference type="SUPFAM" id="SSF81330">
    <property type="entry name" value="Gated mechanosensitive channel"/>
    <property type="match status" value="1"/>
</dbReference>
<comment type="caution">
    <text evidence="11">The sequence shown here is derived from an EMBL/GenBank/DDBJ whole genome shotgun (WGS) entry which is preliminary data.</text>
</comment>
<dbReference type="AlphaFoldDB" id="A0A7C3HR18"/>
<name>A0A7C3HR18_MEIRU</name>
<proteinExistence type="inferred from homology"/>
<evidence type="ECO:0000256" key="1">
    <source>
        <dbReference type="ARBA" id="ARBA00004651"/>
    </source>
</evidence>
<dbReference type="PROSITE" id="PS01327">
    <property type="entry name" value="MSCL"/>
    <property type="match status" value="1"/>
</dbReference>
<dbReference type="Gene3D" id="1.10.1200.120">
    <property type="entry name" value="Large-conductance mechanosensitive channel, MscL, domain 1"/>
    <property type="match status" value="1"/>
</dbReference>
<evidence type="ECO:0000256" key="6">
    <source>
        <dbReference type="ARBA" id="ARBA00022989"/>
    </source>
</evidence>
<keyword evidence="4 10" id="KW-1003">Cell membrane</keyword>
<accession>A0A7C3HR18</accession>
<evidence type="ECO:0000256" key="9">
    <source>
        <dbReference type="ARBA" id="ARBA00023303"/>
    </source>
</evidence>
<keyword evidence="5 10" id="KW-0812">Transmembrane</keyword>
<feature type="transmembrane region" description="Helical" evidence="10">
    <location>
        <begin position="21"/>
        <end position="45"/>
    </location>
</feature>
<evidence type="ECO:0000256" key="3">
    <source>
        <dbReference type="ARBA" id="ARBA00022448"/>
    </source>
</evidence>
<dbReference type="InterPro" id="IPR036019">
    <property type="entry name" value="MscL_channel"/>
</dbReference>
<keyword evidence="8 10" id="KW-0472">Membrane</keyword>
<dbReference type="GO" id="GO:0005886">
    <property type="term" value="C:plasma membrane"/>
    <property type="evidence" value="ECO:0007669"/>
    <property type="project" value="UniProtKB-SubCell"/>
</dbReference>
<sequence>MLEGFKKFIFRGNVIDLAVGVIIGGAFGAIVNSLVADIITPLIGMIFGAPDFSGLKLGALNIGKFINAVVSFLMVAFALYFFVVTPMNKLQEISRKKEPEVAPAGPPEEIVLLREIRDALKK</sequence>
<comment type="subcellular location">
    <subcellularLocation>
        <location evidence="1 10">Cell membrane</location>
        <topology evidence="1 10">Multi-pass membrane protein</topology>
    </subcellularLocation>
</comment>
<dbReference type="HAMAP" id="MF_00115">
    <property type="entry name" value="MscL"/>
    <property type="match status" value="1"/>
</dbReference>
<protein>
    <recommendedName>
        <fullName evidence="10">Large-conductance mechanosensitive channel</fullName>
    </recommendedName>
</protein>
<evidence type="ECO:0000256" key="10">
    <source>
        <dbReference type="HAMAP-Rule" id="MF_00115"/>
    </source>
</evidence>
<dbReference type="NCBIfam" id="TIGR00220">
    <property type="entry name" value="mscL"/>
    <property type="match status" value="1"/>
</dbReference>
<evidence type="ECO:0000256" key="2">
    <source>
        <dbReference type="ARBA" id="ARBA00007254"/>
    </source>
</evidence>
<organism evidence="11">
    <name type="scientific">Meiothermus ruber</name>
    <dbReference type="NCBI Taxonomy" id="277"/>
    <lineage>
        <taxon>Bacteria</taxon>
        <taxon>Thermotogati</taxon>
        <taxon>Deinococcota</taxon>
        <taxon>Deinococci</taxon>
        <taxon>Thermales</taxon>
        <taxon>Thermaceae</taxon>
        <taxon>Meiothermus</taxon>
    </lineage>
</organism>
<dbReference type="PANTHER" id="PTHR30266">
    <property type="entry name" value="MECHANOSENSITIVE CHANNEL MSCL"/>
    <property type="match status" value="1"/>
</dbReference>
<evidence type="ECO:0000256" key="7">
    <source>
        <dbReference type="ARBA" id="ARBA00023065"/>
    </source>
</evidence>
<dbReference type="InterPro" id="IPR019823">
    <property type="entry name" value="Mechanosensitive_channel_CS"/>
</dbReference>
<dbReference type="PANTHER" id="PTHR30266:SF2">
    <property type="entry name" value="LARGE-CONDUCTANCE MECHANOSENSITIVE CHANNEL"/>
    <property type="match status" value="1"/>
</dbReference>
<evidence type="ECO:0000256" key="4">
    <source>
        <dbReference type="ARBA" id="ARBA00022475"/>
    </source>
</evidence>
<evidence type="ECO:0000256" key="5">
    <source>
        <dbReference type="ARBA" id="ARBA00022692"/>
    </source>
</evidence>
<comment type="subunit">
    <text evidence="10">Homopentamer.</text>
</comment>
<reference evidence="11" key="1">
    <citation type="journal article" date="2020" name="mSystems">
        <title>Genome- and Community-Level Interaction Insights into Carbon Utilization and Element Cycling Functions of Hydrothermarchaeota in Hydrothermal Sediment.</title>
        <authorList>
            <person name="Zhou Z."/>
            <person name="Liu Y."/>
            <person name="Xu W."/>
            <person name="Pan J."/>
            <person name="Luo Z.H."/>
            <person name="Li M."/>
        </authorList>
    </citation>
    <scope>NUCLEOTIDE SEQUENCE [LARGE SCALE GENOMIC DNA]</scope>
    <source>
        <strain evidence="11">SpSt-524</strain>
    </source>
</reference>